<dbReference type="PANTHER" id="PTHR22946">
    <property type="entry name" value="DIENELACTONE HYDROLASE DOMAIN-CONTAINING PROTEIN-RELATED"/>
    <property type="match status" value="1"/>
</dbReference>
<comment type="pathway">
    <text evidence="1">Mycotoxin biosynthesis.</text>
</comment>
<evidence type="ECO:0000256" key="2">
    <source>
        <dbReference type="ARBA" id="ARBA00022801"/>
    </source>
</evidence>
<dbReference type="SUPFAM" id="SSF53474">
    <property type="entry name" value="alpha/beta-Hydrolases"/>
    <property type="match status" value="1"/>
</dbReference>
<dbReference type="InterPro" id="IPR029058">
    <property type="entry name" value="AB_hydrolase_fold"/>
</dbReference>
<feature type="domain" description="AB hydrolase-1" evidence="4">
    <location>
        <begin position="169"/>
        <end position="358"/>
    </location>
</feature>
<comment type="caution">
    <text evidence="5">The sequence shown here is derived from an EMBL/GenBank/DDBJ whole genome shotgun (WGS) entry which is preliminary data.</text>
</comment>
<gene>
    <name evidence="5" type="ORF">X797_008452</name>
</gene>
<evidence type="ECO:0000259" key="4">
    <source>
        <dbReference type="Pfam" id="PF12697"/>
    </source>
</evidence>
<accession>A0A0A1URU2</accession>
<dbReference type="GO" id="GO:0016787">
    <property type="term" value="F:hydrolase activity"/>
    <property type="evidence" value="ECO:0007669"/>
    <property type="project" value="UniProtKB-KW"/>
</dbReference>
<dbReference type="eggNOG" id="ENOG502QPTG">
    <property type="taxonomic scope" value="Eukaryota"/>
</dbReference>
<sequence>MVTMHTFFKSAFFNFEYLRLLAMAPHEGAEIGEALEAAAKIRDLDPESWFNAFLEAGNKAECIAKEAEQAGDVVSARRAYLRSSNYLRAAQFMLNEGKIGQDRRVLATLERAIGNFRKGVQYRAGKTFFLEIPFENGIKLPGYLYLPEASRRIPGRKIPILLNSGGGDSTQEEIYFVNPAFGPDIGYAVVTFEGPGQGIVLRRDKLPMRPDWEVVTGAVLNHLFDFAASHPDLELDLDNIAVTGASMGGYFALRAAVDPRIKACISVDGFYSLASFVGGRMPGPLFNGFMKGWLSDRTFNAILGFLQRLDFQARWEFNHLKWATNSTTEAEIMRSFGDYTLLKPDGTEYLADVKCPTLVTGAGASWYFDPATTTDKIYDCLTSLKDGVDKEKWIANDIAYGGLQAKIGAFGYSAQRTFQWLDIKFGIRRETLNATSDLGSLVKNTAKNTSLL</sequence>
<dbReference type="InterPro" id="IPR000073">
    <property type="entry name" value="AB_hydrolase_1"/>
</dbReference>
<dbReference type="EMBL" id="JELW01000026">
    <property type="protein sequence ID" value="EXU98504.1"/>
    <property type="molecule type" value="Genomic_DNA"/>
</dbReference>
<dbReference type="Gene3D" id="3.40.50.1820">
    <property type="entry name" value="alpha/beta hydrolase"/>
    <property type="match status" value="1"/>
</dbReference>
<dbReference type="InterPro" id="IPR050261">
    <property type="entry name" value="FrsA_esterase"/>
</dbReference>
<dbReference type="AlphaFoldDB" id="A0A0A1URU2"/>
<dbReference type="Gene3D" id="1.20.1440.110">
    <property type="entry name" value="acylaminoacyl peptidase"/>
    <property type="match status" value="1"/>
</dbReference>
<dbReference type="Proteomes" id="UP000030151">
    <property type="component" value="Unassembled WGS sequence"/>
</dbReference>
<dbReference type="Pfam" id="PF12697">
    <property type="entry name" value="Abhydrolase_6"/>
    <property type="match status" value="1"/>
</dbReference>
<name>A0A0A1URU2_9HYPO</name>
<evidence type="ECO:0000256" key="3">
    <source>
        <dbReference type="ARBA" id="ARBA00038115"/>
    </source>
</evidence>
<dbReference type="HOGENOM" id="CLU_034451_0_0_1"/>
<comment type="similarity">
    <text evidence="3">Belongs to the AB hydrolase superfamily. FUS2 hydrolase family.</text>
</comment>
<reference evidence="5 6" key="1">
    <citation type="submission" date="2014-02" db="EMBL/GenBank/DDBJ databases">
        <title>The genome sequence of the entomopathogenic fungus Metarhizium robertsii ARSEF 2575.</title>
        <authorList>
            <person name="Giuliano Garisto Donzelli B."/>
            <person name="Roe B.A."/>
            <person name="Macmil S.L."/>
            <person name="Krasnoff S.B."/>
            <person name="Gibson D.M."/>
        </authorList>
    </citation>
    <scope>NUCLEOTIDE SEQUENCE [LARGE SCALE GENOMIC DNA]</scope>
    <source>
        <strain evidence="5 6">ARSEF 2575</strain>
    </source>
</reference>
<keyword evidence="2" id="KW-0378">Hydrolase</keyword>
<organism evidence="5 6">
    <name type="scientific">Metarhizium robertsii</name>
    <dbReference type="NCBI Taxonomy" id="568076"/>
    <lineage>
        <taxon>Eukaryota</taxon>
        <taxon>Fungi</taxon>
        <taxon>Dikarya</taxon>
        <taxon>Ascomycota</taxon>
        <taxon>Pezizomycotina</taxon>
        <taxon>Sordariomycetes</taxon>
        <taxon>Hypocreomycetidae</taxon>
        <taxon>Hypocreales</taxon>
        <taxon>Clavicipitaceae</taxon>
        <taxon>Metarhizium</taxon>
    </lineage>
</organism>
<proteinExistence type="inferred from homology"/>
<evidence type="ECO:0000256" key="1">
    <source>
        <dbReference type="ARBA" id="ARBA00004685"/>
    </source>
</evidence>
<evidence type="ECO:0000313" key="5">
    <source>
        <dbReference type="EMBL" id="EXU98504.1"/>
    </source>
</evidence>
<dbReference type="PANTHER" id="PTHR22946:SF13">
    <property type="entry name" value="ALPHA_BETA HYDROLASE PSOB"/>
    <property type="match status" value="1"/>
</dbReference>
<protein>
    <submittedName>
        <fullName evidence="5">DUF1100 containing protein</fullName>
    </submittedName>
</protein>
<evidence type="ECO:0000313" key="6">
    <source>
        <dbReference type="Proteomes" id="UP000030151"/>
    </source>
</evidence>
<dbReference type="OrthoDB" id="249703at2759"/>